<evidence type="ECO:0000256" key="5">
    <source>
        <dbReference type="ARBA" id="ARBA00022989"/>
    </source>
</evidence>
<protein>
    <submittedName>
        <fullName evidence="8">Ni/Fe-hydrogenase cytochrome b subunit</fullName>
    </submittedName>
</protein>
<feature type="transmembrane region" description="Helical" evidence="7">
    <location>
        <begin position="335"/>
        <end position="357"/>
    </location>
</feature>
<feature type="transmembrane region" description="Helical" evidence="7">
    <location>
        <begin position="9"/>
        <end position="28"/>
    </location>
</feature>
<dbReference type="GO" id="GO:0009061">
    <property type="term" value="P:anaerobic respiration"/>
    <property type="evidence" value="ECO:0007669"/>
    <property type="project" value="TreeGrafter"/>
</dbReference>
<dbReference type="PANTHER" id="PTHR30074:SF4">
    <property type="entry name" value="NI_FE-HYDROGENASE 2 B-TYPE CYTOCHROME SUBUNIT-RELATED"/>
    <property type="match status" value="1"/>
</dbReference>
<evidence type="ECO:0000256" key="2">
    <source>
        <dbReference type="ARBA" id="ARBA00008929"/>
    </source>
</evidence>
<name>A0A7V2ZI96_9BACT</name>
<keyword evidence="6 7" id="KW-0472">Membrane</keyword>
<feature type="transmembrane region" description="Helical" evidence="7">
    <location>
        <begin position="48"/>
        <end position="74"/>
    </location>
</feature>
<feature type="transmembrane region" description="Helical" evidence="7">
    <location>
        <begin position="304"/>
        <end position="323"/>
    </location>
</feature>
<keyword evidence="4 7" id="KW-0812">Transmembrane</keyword>
<evidence type="ECO:0000313" key="8">
    <source>
        <dbReference type="EMBL" id="HFI90523.1"/>
    </source>
</evidence>
<dbReference type="InterPro" id="IPR005614">
    <property type="entry name" value="NrfD-like"/>
</dbReference>
<gene>
    <name evidence="8" type="primary">hybB</name>
    <name evidence="8" type="ORF">ENS31_03205</name>
</gene>
<dbReference type="InterPro" id="IPR051817">
    <property type="entry name" value="FDH_cytochrome_b556_subunit"/>
</dbReference>
<comment type="caution">
    <text evidence="8">The sequence shown here is derived from an EMBL/GenBank/DDBJ whole genome shotgun (WGS) entry which is preliminary data.</text>
</comment>
<reference evidence="8" key="1">
    <citation type="journal article" date="2020" name="mSystems">
        <title>Genome- and Community-Level Interaction Insights into Carbon Utilization and Element Cycling Functions of Hydrothermarchaeota in Hydrothermal Sediment.</title>
        <authorList>
            <person name="Zhou Z."/>
            <person name="Liu Y."/>
            <person name="Xu W."/>
            <person name="Pan J."/>
            <person name="Luo Z.H."/>
            <person name="Li M."/>
        </authorList>
    </citation>
    <scope>NUCLEOTIDE SEQUENCE [LARGE SCALE GENOMIC DNA]</scope>
    <source>
        <strain evidence="8">SpSt-479</strain>
    </source>
</reference>
<dbReference type="EMBL" id="DSUJ01000008">
    <property type="protein sequence ID" value="HFI90523.1"/>
    <property type="molecule type" value="Genomic_DNA"/>
</dbReference>
<accession>A0A7V2ZI96</accession>
<dbReference type="PANTHER" id="PTHR30074">
    <property type="entry name" value="FORMATE DEHYDROGENASE, NITRATE-INDUCIBLE, CYTOCHROME B556 FDN SUBUNIT"/>
    <property type="match status" value="1"/>
</dbReference>
<feature type="transmembrane region" description="Helical" evidence="7">
    <location>
        <begin position="240"/>
        <end position="262"/>
    </location>
</feature>
<feature type="transmembrane region" description="Helical" evidence="7">
    <location>
        <begin position="164"/>
        <end position="188"/>
    </location>
</feature>
<feature type="transmembrane region" description="Helical" evidence="7">
    <location>
        <begin position="274"/>
        <end position="292"/>
    </location>
</feature>
<dbReference type="GO" id="GO:0005886">
    <property type="term" value="C:plasma membrane"/>
    <property type="evidence" value="ECO:0007669"/>
    <property type="project" value="UniProtKB-SubCell"/>
</dbReference>
<dbReference type="Pfam" id="PF03916">
    <property type="entry name" value="NrfD"/>
    <property type="match status" value="1"/>
</dbReference>
<feature type="transmembrane region" description="Helical" evidence="7">
    <location>
        <begin position="123"/>
        <end position="143"/>
    </location>
</feature>
<evidence type="ECO:0000256" key="6">
    <source>
        <dbReference type="ARBA" id="ARBA00023136"/>
    </source>
</evidence>
<dbReference type="AlphaFoldDB" id="A0A7V2ZI96"/>
<comment type="subcellular location">
    <subcellularLocation>
        <location evidence="1">Cell membrane</location>
        <topology evidence="1">Multi-pass membrane protein</topology>
    </subcellularLocation>
</comment>
<proteinExistence type="inferred from homology"/>
<keyword evidence="5 7" id="KW-1133">Transmembrane helix</keyword>
<evidence type="ECO:0000256" key="1">
    <source>
        <dbReference type="ARBA" id="ARBA00004651"/>
    </source>
</evidence>
<feature type="transmembrane region" description="Helical" evidence="7">
    <location>
        <begin position="200"/>
        <end position="219"/>
    </location>
</feature>
<dbReference type="Gene3D" id="1.20.1630.10">
    <property type="entry name" value="Formate dehydrogenase/DMSO reductase domain"/>
    <property type="match status" value="1"/>
</dbReference>
<evidence type="ECO:0000256" key="3">
    <source>
        <dbReference type="ARBA" id="ARBA00022475"/>
    </source>
</evidence>
<keyword evidence="3" id="KW-1003">Cell membrane</keyword>
<organism evidence="8">
    <name type="scientific">Ignavibacterium album</name>
    <dbReference type="NCBI Taxonomy" id="591197"/>
    <lineage>
        <taxon>Bacteria</taxon>
        <taxon>Pseudomonadati</taxon>
        <taxon>Ignavibacteriota</taxon>
        <taxon>Ignavibacteria</taxon>
        <taxon>Ignavibacteriales</taxon>
        <taxon>Ignavibacteriaceae</taxon>
        <taxon>Ignavibacterium</taxon>
    </lineage>
</organism>
<evidence type="ECO:0000256" key="4">
    <source>
        <dbReference type="ARBA" id="ARBA00022692"/>
    </source>
</evidence>
<evidence type="ECO:0000256" key="7">
    <source>
        <dbReference type="SAM" id="Phobius"/>
    </source>
</evidence>
<comment type="similarity">
    <text evidence="2">Belongs to the NrfD family.</text>
</comment>
<sequence>MKQIIPKITFWRVVAVIIVVAGLYSTYLRFTGGLGASTNLSDDFPWGLWIGFDILVGVGLAAGGFTICAITHIFNIEKYKPLARPAILTAFLGYLLVIFGLMYDLGKPYNIWHAIIYWNPRSVMFEVAWCVMLYTTVLFLEFLPIALEKFRLKKLLNFMKKVAIPIMITGVILSTLHQSSLGSLFLIVPQKMYPLWYSSLLPVYFFISAVGAGLTMVIFEAYLSARAFNKGIEADLLSRIGLYSVIILMLGLIIKLIDFALTDKFYLLFTINNYTLLFYLEILVGTLVPFGLLIQKRIRENRRWLYASAIMVISGFLLNRLNVSITSITPGAGVTYFPSIYEISVTLMLVTLGMWAFKIIAKNFPVFASEIHYENTQVQFDNKFSESKV</sequence>
<feature type="transmembrane region" description="Helical" evidence="7">
    <location>
        <begin position="86"/>
        <end position="103"/>
    </location>
</feature>